<dbReference type="EMBL" id="LNIX01000006">
    <property type="protein sequence ID" value="OXA53236.1"/>
    <property type="molecule type" value="Genomic_DNA"/>
</dbReference>
<protein>
    <submittedName>
        <fullName evidence="1">Uncharacterized protein</fullName>
    </submittedName>
</protein>
<proteinExistence type="predicted"/>
<dbReference type="Proteomes" id="UP000198287">
    <property type="component" value="Unassembled WGS sequence"/>
</dbReference>
<organism evidence="1 2">
    <name type="scientific">Folsomia candida</name>
    <name type="common">Springtail</name>
    <dbReference type="NCBI Taxonomy" id="158441"/>
    <lineage>
        <taxon>Eukaryota</taxon>
        <taxon>Metazoa</taxon>
        <taxon>Ecdysozoa</taxon>
        <taxon>Arthropoda</taxon>
        <taxon>Hexapoda</taxon>
        <taxon>Collembola</taxon>
        <taxon>Entomobryomorpha</taxon>
        <taxon>Isotomoidea</taxon>
        <taxon>Isotomidae</taxon>
        <taxon>Proisotominae</taxon>
        <taxon>Folsomia</taxon>
    </lineage>
</organism>
<evidence type="ECO:0000313" key="1">
    <source>
        <dbReference type="EMBL" id="OXA53236.1"/>
    </source>
</evidence>
<sequence>MMTNDVHKPTWMDLRWFRQRNCLTDLTQRVKGSNSRGKSGTKSLSALVDKQVVILEVVELVNEHAVVVMKLNSPFFTTWLKGNRCLPSRTGRDSSTSVAKDISLGPRHVLTPSPPTFSAEHTSQLGGLPFLLLTRTRKIILPGGQVENCTKVISSLGRVTSHFASKQQDWKIIRKNTRISAWAGTKSYLDNNFLSLKPLHLDIGSVEFVEQKKKQQAILRN</sequence>
<comment type="caution">
    <text evidence="1">The sequence shown here is derived from an EMBL/GenBank/DDBJ whole genome shotgun (WGS) entry which is preliminary data.</text>
</comment>
<keyword evidence="2" id="KW-1185">Reference proteome</keyword>
<name>A0A226E9E4_FOLCA</name>
<dbReference type="AlphaFoldDB" id="A0A226E9E4"/>
<reference evidence="1 2" key="1">
    <citation type="submission" date="2015-12" db="EMBL/GenBank/DDBJ databases">
        <title>The genome of Folsomia candida.</title>
        <authorList>
            <person name="Faddeeva A."/>
            <person name="Derks M.F."/>
            <person name="Anvar Y."/>
            <person name="Smit S."/>
            <person name="Van Straalen N."/>
            <person name="Roelofs D."/>
        </authorList>
    </citation>
    <scope>NUCLEOTIDE SEQUENCE [LARGE SCALE GENOMIC DNA]</scope>
    <source>
        <strain evidence="1 2">VU population</strain>
        <tissue evidence="1">Whole body</tissue>
    </source>
</reference>
<gene>
    <name evidence="1" type="ORF">Fcan01_12723</name>
</gene>
<accession>A0A226E9E4</accession>
<evidence type="ECO:0000313" key="2">
    <source>
        <dbReference type="Proteomes" id="UP000198287"/>
    </source>
</evidence>